<dbReference type="Proteomes" id="UP000019183">
    <property type="component" value="Unassembled WGS sequence"/>
</dbReference>
<evidence type="ECO:0000313" key="3">
    <source>
        <dbReference type="Proteomes" id="UP000019183"/>
    </source>
</evidence>
<comment type="caution">
    <text evidence="2">The sequence shown here is derived from an EMBL/GenBank/DDBJ whole genome shotgun (WGS) entry which is preliminary data.</text>
</comment>
<dbReference type="EMBL" id="CBWK010000484">
    <property type="protein sequence ID" value="CDL10410.1"/>
    <property type="molecule type" value="Genomic_DNA"/>
</dbReference>
<dbReference type="GO" id="GO:0044281">
    <property type="term" value="P:small molecule metabolic process"/>
    <property type="evidence" value="ECO:0007669"/>
    <property type="project" value="UniProtKB-ARBA"/>
</dbReference>
<dbReference type="EC" id="2.3.1.41" evidence="2"/>
<accession>W1DNW4</accession>
<dbReference type="Pfam" id="PF02801">
    <property type="entry name" value="Ketoacyl-synt_C"/>
    <property type="match status" value="1"/>
</dbReference>
<feature type="domain" description="Beta-ketoacyl synthase C-terminal" evidence="1">
    <location>
        <begin position="1"/>
        <end position="40"/>
    </location>
</feature>
<dbReference type="InterPro" id="IPR016039">
    <property type="entry name" value="Thiolase-like"/>
</dbReference>
<dbReference type="GO" id="GO:0004315">
    <property type="term" value="F:3-oxoacyl-[acyl-carrier-protein] synthase activity"/>
    <property type="evidence" value="ECO:0007669"/>
    <property type="project" value="UniProtKB-EC"/>
</dbReference>
<dbReference type="InterPro" id="IPR014031">
    <property type="entry name" value="Ketoacyl_synth_C"/>
</dbReference>
<organism evidence="2 3">
    <name type="scientific">Klebsiella pneumoniae IS43</name>
    <dbReference type="NCBI Taxonomy" id="1432552"/>
    <lineage>
        <taxon>Bacteria</taxon>
        <taxon>Pseudomonadati</taxon>
        <taxon>Pseudomonadota</taxon>
        <taxon>Gammaproteobacteria</taxon>
        <taxon>Enterobacterales</taxon>
        <taxon>Enterobacteriaceae</taxon>
        <taxon>Klebsiella/Raoultella group</taxon>
        <taxon>Klebsiella</taxon>
        <taxon>Klebsiella pneumoniae complex</taxon>
    </lineage>
</organism>
<dbReference type="Gene3D" id="3.40.47.10">
    <property type="match status" value="1"/>
</dbReference>
<dbReference type="AlphaFoldDB" id="W1DNW4"/>
<protein>
    <submittedName>
        <fullName evidence="2">3-oxoacyl-[acyl-carrier-protein] synthase, KASII</fullName>
        <ecNumber evidence="2">2.3.1.41</ecNumber>
    </submittedName>
</protein>
<keyword evidence="2" id="KW-0012">Acyltransferase</keyword>
<proteinExistence type="predicted"/>
<keyword evidence="3" id="KW-1185">Reference proteome</keyword>
<name>W1DNW4_KLEPN</name>
<reference evidence="2" key="1">
    <citation type="submission" date="2013-10" db="EMBL/GenBank/DDBJ databases">
        <title>Antibiotic resistance diversity of beta-lactamase producers in the General Hospital Vienna.</title>
        <authorList>
            <person name="Barisic I."/>
            <person name="Mitteregger D."/>
            <person name="Hirschl A.M."/>
            <person name="Noehammer C."/>
            <person name="Wiesinger-Mayr H."/>
        </authorList>
    </citation>
    <scope>NUCLEOTIDE SEQUENCE [LARGE SCALE GENOMIC DNA]</scope>
    <source>
        <strain evidence="2">IS43</strain>
    </source>
</reference>
<keyword evidence="2" id="KW-0808">Transferase</keyword>
<evidence type="ECO:0000259" key="1">
    <source>
        <dbReference type="Pfam" id="PF02801"/>
    </source>
</evidence>
<evidence type="ECO:0000313" key="2">
    <source>
        <dbReference type="EMBL" id="CDL10410.1"/>
    </source>
</evidence>
<dbReference type="SUPFAM" id="SSF53901">
    <property type="entry name" value="Thiolase-like"/>
    <property type="match status" value="1"/>
</dbReference>
<sequence length="62" mass="6682">MTSPPEDGAGAALAMVNAIRDAGIEPGQIGYVNAHGTSTRPAIKRKRRRLSLSSVMRRAAYW</sequence>